<keyword evidence="3" id="KW-0560">Oxidoreductase</keyword>
<dbReference type="KEGG" id="rama:IDM48_09915"/>
<sequence>MAKKLVVLTGGGSRHSTSAMMGERLRDCTLTAAQQSGIEITHQTFHLGNFTYDIADYLSDGFAGDELAALLEAVRSADALIAITPVFKASYSGLFKLFWDITEDGDIVGTPVLLAAVGGTGRHSLVLDHALLPLFGYLDADVVPSRLFATTEELNGSDKRAQKISARIEKAGSLLAQKLTD</sequence>
<dbReference type="GO" id="GO:0016491">
    <property type="term" value="F:oxidoreductase activity"/>
    <property type="evidence" value="ECO:0007669"/>
    <property type="project" value="UniProtKB-KW"/>
</dbReference>
<dbReference type="PANTHER" id="PTHR43408">
    <property type="entry name" value="FMN REDUCTASE (NADPH)"/>
    <property type="match status" value="1"/>
</dbReference>
<dbReference type="Pfam" id="PF03358">
    <property type="entry name" value="FMN_red"/>
    <property type="match status" value="1"/>
</dbReference>
<dbReference type="InterPro" id="IPR029039">
    <property type="entry name" value="Flavoprotein-like_sf"/>
</dbReference>
<keyword evidence="6" id="KW-1185">Reference proteome</keyword>
<dbReference type="PANTHER" id="PTHR43408:SF2">
    <property type="entry name" value="FMN REDUCTASE (NADPH)"/>
    <property type="match status" value="1"/>
</dbReference>
<dbReference type="AlphaFoldDB" id="A0A7H2BJ14"/>
<dbReference type="Proteomes" id="UP000516421">
    <property type="component" value="Chromosome"/>
</dbReference>
<organism evidence="5 6">
    <name type="scientific">Rothia amarae</name>
    <dbReference type="NCBI Taxonomy" id="169480"/>
    <lineage>
        <taxon>Bacteria</taxon>
        <taxon>Bacillati</taxon>
        <taxon>Actinomycetota</taxon>
        <taxon>Actinomycetes</taxon>
        <taxon>Micrococcales</taxon>
        <taxon>Micrococcaceae</taxon>
        <taxon>Rothia</taxon>
    </lineage>
</organism>
<dbReference type="EMBL" id="CP061538">
    <property type="protein sequence ID" value="QNV39660.1"/>
    <property type="molecule type" value="Genomic_DNA"/>
</dbReference>
<dbReference type="Gene3D" id="3.40.50.360">
    <property type="match status" value="1"/>
</dbReference>
<dbReference type="NCBIfam" id="TIGR04037">
    <property type="entry name" value="LLM_duo_CE1759"/>
    <property type="match status" value="1"/>
</dbReference>
<evidence type="ECO:0000313" key="5">
    <source>
        <dbReference type="EMBL" id="QNV39660.1"/>
    </source>
</evidence>
<evidence type="ECO:0000256" key="3">
    <source>
        <dbReference type="ARBA" id="ARBA00023002"/>
    </source>
</evidence>
<reference evidence="5 6" key="1">
    <citation type="submission" date="2020-09" db="EMBL/GenBank/DDBJ databases">
        <title>Investigation of environmental microbe.</title>
        <authorList>
            <person name="Ou Y."/>
            <person name="Kang Q."/>
        </authorList>
    </citation>
    <scope>NUCLEOTIDE SEQUENCE [LARGE SCALE GENOMIC DNA]</scope>
    <source>
        <strain evidence="5 6">KJZ-9</strain>
    </source>
</reference>
<keyword evidence="1" id="KW-0285">Flavoprotein</keyword>
<evidence type="ECO:0000256" key="2">
    <source>
        <dbReference type="ARBA" id="ARBA00022643"/>
    </source>
</evidence>
<proteinExistence type="predicted"/>
<dbReference type="RefSeq" id="WP_190617211.1">
    <property type="nucleotide sequence ID" value="NZ_CP061538.1"/>
</dbReference>
<evidence type="ECO:0000259" key="4">
    <source>
        <dbReference type="Pfam" id="PF03358"/>
    </source>
</evidence>
<dbReference type="SUPFAM" id="SSF52218">
    <property type="entry name" value="Flavoproteins"/>
    <property type="match status" value="1"/>
</dbReference>
<dbReference type="InterPro" id="IPR051814">
    <property type="entry name" value="NAD(P)H-dep_FMN_reductase"/>
</dbReference>
<dbReference type="InterPro" id="IPR005025">
    <property type="entry name" value="FMN_Rdtase-like_dom"/>
</dbReference>
<name>A0A7H2BJ14_9MICC</name>
<evidence type="ECO:0000313" key="6">
    <source>
        <dbReference type="Proteomes" id="UP000516421"/>
    </source>
</evidence>
<accession>A0A7H2BJ14</accession>
<feature type="domain" description="NADPH-dependent FMN reductase-like" evidence="4">
    <location>
        <begin position="4"/>
        <end position="150"/>
    </location>
</feature>
<protein>
    <submittedName>
        <fullName evidence="5">NAD(P)H-dependent oxidoreductase</fullName>
    </submittedName>
</protein>
<evidence type="ECO:0000256" key="1">
    <source>
        <dbReference type="ARBA" id="ARBA00022630"/>
    </source>
</evidence>
<gene>
    <name evidence="5" type="ORF">IDM48_09915</name>
</gene>
<keyword evidence="2" id="KW-0288">FMN</keyword>
<dbReference type="InterPro" id="IPR023932">
    <property type="entry name" value="CE1759_FMN_reduct"/>
</dbReference>